<proteinExistence type="predicted"/>
<evidence type="ECO:0008006" key="3">
    <source>
        <dbReference type="Google" id="ProtNLM"/>
    </source>
</evidence>
<name>A0ABM6TWJ0_FUSMR</name>
<dbReference type="EMBL" id="CP028102">
    <property type="protein sequence ID" value="AVQ18588.1"/>
    <property type="molecule type" value="Genomic_DNA"/>
</dbReference>
<gene>
    <name evidence="1" type="ORF">C4N19_05625</name>
</gene>
<dbReference type="Proteomes" id="UP000240258">
    <property type="component" value="Chromosome"/>
</dbReference>
<organism evidence="1 2">
    <name type="scientific">Fusobacterium mortiferum ATCC 9817</name>
    <dbReference type="NCBI Taxonomy" id="469616"/>
    <lineage>
        <taxon>Bacteria</taxon>
        <taxon>Fusobacteriati</taxon>
        <taxon>Fusobacteriota</taxon>
        <taxon>Fusobacteriia</taxon>
        <taxon>Fusobacteriales</taxon>
        <taxon>Fusobacteriaceae</taxon>
        <taxon>Fusobacterium</taxon>
    </lineage>
</organism>
<reference evidence="2" key="1">
    <citation type="journal article" date="2018" name="MSphere">
        <title>Fusobacterium Genomics Using MinION and Illumina Sequencing Enables Genome Completion and Correction.</title>
        <authorList>
            <person name="Todd S.M."/>
            <person name="Settlage R.E."/>
            <person name="Lahmers K.K."/>
            <person name="Slade D.J."/>
        </authorList>
    </citation>
    <scope>NUCLEOTIDE SEQUENCE [LARGE SCALE GENOMIC DNA]</scope>
    <source>
        <strain evidence="2">ATCC 9817</strain>
    </source>
</reference>
<accession>A0ABM6TWJ0</accession>
<evidence type="ECO:0000313" key="1">
    <source>
        <dbReference type="EMBL" id="AVQ18588.1"/>
    </source>
</evidence>
<sequence>MSNKSKKLKLKIKGKDSESRRKFDEIISFFKKCGIIRIEQKYYREEITMNTETYILTKLKNLSEEDELLAQEIEKRLGPWSTPLDVSKYFKRHITTIYDMIDNNEIYGKKMKGRIRILSRSLVLALEKK</sequence>
<evidence type="ECO:0000313" key="2">
    <source>
        <dbReference type="Proteomes" id="UP000240258"/>
    </source>
</evidence>
<protein>
    <recommendedName>
        <fullName evidence="3">Helix-turn-helix domain-containing protein</fullName>
    </recommendedName>
</protein>
<keyword evidence="2" id="KW-1185">Reference proteome</keyword>